<reference evidence="1 2" key="1">
    <citation type="submission" date="2020-05" db="EMBL/GenBank/DDBJ databases">
        <title>Actinomadura verrucosospora NRRL-B18236 (PFL_A860) Genome sequencing and assembly.</title>
        <authorList>
            <person name="Samborskyy M."/>
        </authorList>
    </citation>
    <scope>NUCLEOTIDE SEQUENCE [LARGE SCALE GENOMIC DNA]</scope>
    <source>
        <strain evidence="1 2">NRRL:B18236</strain>
    </source>
</reference>
<keyword evidence="2" id="KW-1185">Reference proteome</keyword>
<name>A0A7D3W195_ACTVE</name>
<dbReference type="Proteomes" id="UP000501240">
    <property type="component" value="Chromosome"/>
</dbReference>
<dbReference type="AlphaFoldDB" id="A0A7D3W195"/>
<gene>
    <name evidence="1" type="ORF">ACTIVE_5515</name>
</gene>
<evidence type="ECO:0000313" key="1">
    <source>
        <dbReference type="EMBL" id="QKG23872.1"/>
    </source>
</evidence>
<dbReference type="SUPFAM" id="SSF48371">
    <property type="entry name" value="ARM repeat"/>
    <property type="match status" value="1"/>
</dbReference>
<evidence type="ECO:0000313" key="2">
    <source>
        <dbReference type="Proteomes" id="UP000501240"/>
    </source>
</evidence>
<dbReference type="EMBL" id="CP053892">
    <property type="protein sequence ID" value="QKG23872.1"/>
    <property type="molecule type" value="Genomic_DNA"/>
</dbReference>
<accession>A0A7D3W195</accession>
<proteinExistence type="predicted"/>
<dbReference type="RefSeq" id="WP_173097765.1">
    <property type="nucleotide sequence ID" value="NZ_CP053892.1"/>
</dbReference>
<sequence length="693" mass="74060">MFSGLYDIDWSSMEHAYGSAEEVPALLLAMRSSDAEERRKALGRFYSAVHHQGDVSPCTTASLPFLFELADDVATPDRVDIVELLVSIGSEALDSCRLQYGDIEVQGEAVAAMRSRAETLIRFARDPDVRVRRAAIPGLGSFIDDVDRASMVLRGRLAAEPGIVEQLLIVEAMANLRLRLPEHAEAQAMAWFTELAADSAMAPQTRLAAVVQQARCAPGQISDDTIATAISLLRELEDGAVPAEAWCDPPRPAGSAASGEGAPPQIVAAFEDLERNRRIHSPTTDLLRSFHGTLAARVPQRTALLAEQLRSRDPGSRLDAVRMSAELMTSWRGDHTRLIMLVAEHLNAPDDQVAAEAAAALNSCHAIAEPAREALAAHVAAQCAVHGPDVWLAPQSHLRRNHQEAVQALARLGDVRAVPSILTALDNGDDAWRAVQVAGALPQAADQLVPRLCGHLRSLDLTQDGCEMSARSDLAALAALADGSAIGVITETLATAVPHGLWSVACSALGALKVFGQSAAPALGMIRPLITASDAHVRSAAVAALWSITGDPDEVMQPLLGSLDGSVPFRISEAADVLAGIGPPAREALPPLRDLLGHGYEWVRVPCAIALWETGGGAEAPVVLDTLLQAWEQNPLTGDHVVACLDRMGPAARPALSRLRSELLHLRRRSRNNSIGNDEELQRLSRVLIERLT</sequence>
<dbReference type="Gene3D" id="1.25.10.10">
    <property type="entry name" value="Leucine-rich Repeat Variant"/>
    <property type="match status" value="3"/>
</dbReference>
<dbReference type="InterPro" id="IPR011989">
    <property type="entry name" value="ARM-like"/>
</dbReference>
<protein>
    <submittedName>
        <fullName evidence="1">Uncharacterized protein</fullName>
    </submittedName>
</protein>
<organism evidence="1 2">
    <name type="scientific">Actinomadura verrucosospora</name>
    <dbReference type="NCBI Taxonomy" id="46165"/>
    <lineage>
        <taxon>Bacteria</taxon>
        <taxon>Bacillati</taxon>
        <taxon>Actinomycetota</taxon>
        <taxon>Actinomycetes</taxon>
        <taxon>Streptosporangiales</taxon>
        <taxon>Thermomonosporaceae</taxon>
        <taxon>Actinomadura</taxon>
    </lineage>
</organism>
<dbReference type="InterPro" id="IPR016024">
    <property type="entry name" value="ARM-type_fold"/>
</dbReference>